<name>A0A2D6YHV0_9DELT</name>
<proteinExistence type="predicted"/>
<organism evidence="1 2">
    <name type="scientific">SAR324 cluster bacterium</name>
    <dbReference type="NCBI Taxonomy" id="2024889"/>
    <lineage>
        <taxon>Bacteria</taxon>
        <taxon>Deltaproteobacteria</taxon>
        <taxon>SAR324 cluster</taxon>
    </lineage>
</organism>
<dbReference type="AlphaFoldDB" id="A0A2D6YHV0"/>
<gene>
    <name evidence="1" type="ORF">CMN54_04770</name>
</gene>
<comment type="caution">
    <text evidence="1">The sequence shown here is derived from an EMBL/GenBank/DDBJ whole genome shotgun (WGS) entry which is preliminary data.</text>
</comment>
<evidence type="ECO:0000313" key="2">
    <source>
        <dbReference type="Proteomes" id="UP000226525"/>
    </source>
</evidence>
<protein>
    <recommendedName>
        <fullName evidence="3">SnoaL-like domain-containing protein</fullName>
    </recommendedName>
</protein>
<accession>A0A2D6YHV0</accession>
<dbReference type="SUPFAM" id="SSF54427">
    <property type="entry name" value="NTF2-like"/>
    <property type="match status" value="1"/>
</dbReference>
<sequence length="150" mass="17814">MTKAEEFDKARRLAYKGDFSLVEKLYDPNCKHFDHRAGMEVNLDTQNAIMSAYENSIFGPFRVIYENEEFLCIHRYVKWTQQLKTYSYKNASEGYGTGIQQELVTKKPIYWTMISCLEFKNAKIVRHETAFEVLDYDASEGQDWNWEDYE</sequence>
<evidence type="ECO:0000313" key="1">
    <source>
        <dbReference type="EMBL" id="MAH62757.1"/>
    </source>
</evidence>
<dbReference type="InterPro" id="IPR032710">
    <property type="entry name" value="NTF2-like_dom_sf"/>
</dbReference>
<dbReference type="Proteomes" id="UP000226525">
    <property type="component" value="Unassembled WGS sequence"/>
</dbReference>
<reference evidence="2" key="1">
    <citation type="submission" date="2017-09" db="EMBL/GenBank/DDBJ databases">
        <title>The Reconstruction of 2,631 Draft Metagenome-Assembled Genomes from the Global Oceans.</title>
        <authorList>
            <person name="Tully B.J."/>
            <person name="Graham E.D."/>
            <person name="Heidelberg J.F."/>
        </authorList>
    </citation>
    <scope>NUCLEOTIDE SEQUENCE [LARGE SCALE GENOMIC DNA]</scope>
</reference>
<evidence type="ECO:0008006" key="3">
    <source>
        <dbReference type="Google" id="ProtNLM"/>
    </source>
</evidence>
<dbReference type="EMBL" id="NZEX01000049">
    <property type="protein sequence ID" value="MAH62757.1"/>
    <property type="molecule type" value="Genomic_DNA"/>
</dbReference>